<feature type="compositionally biased region" description="Low complexity" evidence="1">
    <location>
        <begin position="216"/>
        <end position="240"/>
    </location>
</feature>
<evidence type="ECO:0000256" key="1">
    <source>
        <dbReference type="SAM" id="MobiDB-lite"/>
    </source>
</evidence>
<comment type="caution">
    <text evidence="3">The sequence shown here is derived from an EMBL/GenBank/DDBJ whole genome shotgun (WGS) entry which is preliminary data.</text>
</comment>
<protein>
    <recommendedName>
        <fullName evidence="2">DUF4139 domain-containing protein</fullName>
    </recommendedName>
</protein>
<feature type="region of interest" description="Disordered" evidence="1">
    <location>
        <begin position="187"/>
        <end position="265"/>
    </location>
</feature>
<proteinExistence type="predicted"/>
<dbReference type="AlphaFoldDB" id="A0A8H5CBG5"/>
<evidence type="ECO:0000259" key="2">
    <source>
        <dbReference type="Pfam" id="PF13598"/>
    </source>
</evidence>
<dbReference type="InterPro" id="IPR037291">
    <property type="entry name" value="DUF4139"/>
</dbReference>
<accession>A0A8H5CBG5</accession>
<reference evidence="3 4" key="1">
    <citation type="journal article" date="2020" name="ISME J.">
        <title>Uncovering the hidden diversity of litter-decomposition mechanisms in mushroom-forming fungi.</title>
        <authorList>
            <person name="Floudas D."/>
            <person name="Bentzer J."/>
            <person name="Ahren D."/>
            <person name="Johansson T."/>
            <person name="Persson P."/>
            <person name="Tunlid A."/>
        </authorList>
    </citation>
    <scope>NUCLEOTIDE SEQUENCE [LARGE SCALE GENOMIC DNA]</scope>
    <source>
        <strain evidence="3 4">CBS 291.85</strain>
    </source>
</reference>
<dbReference type="PANTHER" id="PTHR31005:SF8">
    <property type="entry name" value="DUF4139 DOMAIN-CONTAINING PROTEIN"/>
    <property type="match status" value="1"/>
</dbReference>
<evidence type="ECO:0000313" key="3">
    <source>
        <dbReference type="EMBL" id="KAF5337673.1"/>
    </source>
</evidence>
<dbReference type="OrthoDB" id="10068793at2759"/>
<sequence>MMGVLTHFSRVPRMVQATSAVSSKGNVSATFQVPGLVTIPSNAGERSFTIVELNLGAAMSWVAVPKEEAKVALKAKIQNSSEYTMLAGKASVYVDGSFISKINVPAVSPNESFDCPLGLDPSVRINYLPLQKIISTTGFYNKVTNHTYTQRIIVHNTKSVPITSLKIIDQIPVSEDAQITVKLMNPSLKPPAQATGPSSGQGGGAGAGAGAGAHGPGSAPSSGLPGNSSSGISSFPSNPNESPRTKRMSLMSSSPNSSSASTSPLAIPITPSYSKGQIPVGEGVIAQWDASDDPSVDVEALGKNGKLNWICEVPPLGTLNLSLQYEVSVPAKSSVVGL</sequence>
<keyword evidence="4" id="KW-1185">Reference proteome</keyword>
<feature type="domain" description="DUF4139" evidence="2">
    <location>
        <begin position="23"/>
        <end position="193"/>
    </location>
</feature>
<evidence type="ECO:0000313" key="4">
    <source>
        <dbReference type="Proteomes" id="UP000559256"/>
    </source>
</evidence>
<dbReference type="Pfam" id="PF13598">
    <property type="entry name" value="DUF4139"/>
    <property type="match status" value="1"/>
</dbReference>
<feature type="compositionally biased region" description="Low complexity" evidence="1">
    <location>
        <begin position="248"/>
        <end position="265"/>
    </location>
</feature>
<organism evidence="3 4">
    <name type="scientific">Tetrapyrgos nigripes</name>
    <dbReference type="NCBI Taxonomy" id="182062"/>
    <lineage>
        <taxon>Eukaryota</taxon>
        <taxon>Fungi</taxon>
        <taxon>Dikarya</taxon>
        <taxon>Basidiomycota</taxon>
        <taxon>Agaricomycotina</taxon>
        <taxon>Agaricomycetes</taxon>
        <taxon>Agaricomycetidae</taxon>
        <taxon>Agaricales</taxon>
        <taxon>Marasmiineae</taxon>
        <taxon>Marasmiaceae</taxon>
        <taxon>Tetrapyrgos</taxon>
    </lineage>
</organism>
<dbReference type="PANTHER" id="PTHR31005">
    <property type="entry name" value="DUF4139 DOMAIN-CONTAINING PROTEIN"/>
    <property type="match status" value="1"/>
</dbReference>
<dbReference type="EMBL" id="JAACJM010000212">
    <property type="protein sequence ID" value="KAF5337673.1"/>
    <property type="molecule type" value="Genomic_DNA"/>
</dbReference>
<gene>
    <name evidence="3" type="ORF">D9758_013000</name>
</gene>
<dbReference type="InterPro" id="IPR011935">
    <property type="entry name" value="CHP02231"/>
</dbReference>
<dbReference type="NCBIfam" id="TIGR02231">
    <property type="entry name" value="mucoidy inhibitor MuiA family protein"/>
    <property type="match status" value="1"/>
</dbReference>
<dbReference type="Proteomes" id="UP000559256">
    <property type="component" value="Unassembled WGS sequence"/>
</dbReference>
<feature type="compositionally biased region" description="Gly residues" evidence="1">
    <location>
        <begin position="199"/>
        <end position="215"/>
    </location>
</feature>
<name>A0A8H5CBG5_9AGAR</name>